<dbReference type="EMBL" id="JYJG01000040">
    <property type="protein sequence ID" value="KJK51308.1"/>
    <property type="molecule type" value="Genomic_DNA"/>
</dbReference>
<feature type="binding site" evidence="1">
    <location>
        <position position="223"/>
    </location>
    <ligand>
        <name>ATP</name>
        <dbReference type="ChEBI" id="CHEBI:30616"/>
    </ligand>
</feature>
<dbReference type="Gene3D" id="3.90.650.10">
    <property type="entry name" value="PurM-like C-terminal domain"/>
    <property type="match status" value="1"/>
</dbReference>
<keyword evidence="1 3" id="KW-0418">Kinase</keyword>
<dbReference type="GO" id="GO:0009228">
    <property type="term" value="P:thiamine biosynthetic process"/>
    <property type="evidence" value="ECO:0007669"/>
    <property type="project" value="UniProtKB-KW"/>
</dbReference>
<dbReference type="SUPFAM" id="SSF56042">
    <property type="entry name" value="PurM C-terminal domain-like"/>
    <property type="match status" value="1"/>
</dbReference>
<reference evidence="3 4" key="1">
    <citation type="submission" date="2015-02" db="EMBL/GenBank/DDBJ databases">
        <authorList>
            <person name="Ju K.-S."/>
            <person name="Doroghazi J.R."/>
            <person name="Metcalf W."/>
        </authorList>
    </citation>
    <scope>NUCLEOTIDE SEQUENCE [LARGE SCALE GENOMIC DNA]</scope>
    <source>
        <strain evidence="3 4">NRRL B-16140</strain>
    </source>
</reference>
<dbReference type="eggNOG" id="COG0611">
    <property type="taxonomic scope" value="Bacteria"/>
</dbReference>
<protein>
    <recommendedName>
        <fullName evidence="1">Thiamine-monophosphate kinase</fullName>
        <shortName evidence="1">TMP kinase</shortName>
        <shortName evidence="1">Thiamine-phosphate kinase</shortName>
        <ecNumber evidence="1">2.7.4.16</ecNumber>
    </recommendedName>
</protein>
<feature type="binding site" evidence="1">
    <location>
        <position position="57"/>
    </location>
    <ligand>
        <name>Mg(2+)</name>
        <dbReference type="ChEBI" id="CHEBI:18420"/>
        <label>2</label>
    </ligand>
</feature>
<dbReference type="OrthoDB" id="9802811at2"/>
<dbReference type="RefSeq" id="WP_045310625.1">
    <property type="nucleotide sequence ID" value="NZ_JYJG01000040.1"/>
</dbReference>
<dbReference type="HAMAP" id="MF_02128">
    <property type="entry name" value="TMP_kinase"/>
    <property type="match status" value="1"/>
</dbReference>
<dbReference type="CDD" id="cd02194">
    <property type="entry name" value="ThiL"/>
    <property type="match status" value="1"/>
</dbReference>
<dbReference type="UniPathway" id="UPA00060">
    <property type="reaction ID" value="UER00142"/>
</dbReference>
<organism evidence="3 4">
    <name type="scientific">Lentzea aerocolonigenes</name>
    <name type="common">Lechevalieria aerocolonigenes</name>
    <name type="synonym">Saccharothrix aerocolonigenes</name>
    <dbReference type="NCBI Taxonomy" id="68170"/>
    <lineage>
        <taxon>Bacteria</taxon>
        <taxon>Bacillati</taxon>
        <taxon>Actinomycetota</taxon>
        <taxon>Actinomycetes</taxon>
        <taxon>Pseudonocardiales</taxon>
        <taxon>Pseudonocardiaceae</taxon>
        <taxon>Lentzea</taxon>
    </lineage>
</organism>
<dbReference type="NCBIfam" id="NF004351">
    <property type="entry name" value="PRK05731.1-4"/>
    <property type="match status" value="1"/>
</dbReference>
<dbReference type="STRING" id="68170.GCA_000974445_04875"/>
<feature type="binding site" evidence="1">
    <location>
        <position position="224"/>
    </location>
    <ligand>
        <name>Mg(2+)</name>
        <dbReference type="ChEBI" id="CHEBI:18420"/>
        <label>5</label>
    </ligand>
</feature>
<accession>A0A0F0HCD3</accession>
<dbReference type="NCBIfam" id="TIGR01379">
    <property type="entry name" value="thiL"/>
    <property type="match status" value="1"/>
</dbReference>
<feature type="binding site" evidence="1">
    <location>
        <position position="159"/>
    </location>
    <ligand>
        <name>ATP</name>
        <dbReference type="ChEBI" id="CHEBI:30616"/>
    </ligand>
</feature>
<dbReference type="PATRIC" id="fig|68170.10.peg.7580"/>
<dbReference type="Proteomes" id="UP000033393">
    <property type="component" value="Unassembled WGS sequence"/>
</dbReference>
<sequence>MRPEPPRDAETVAEVGEFNLIHRVTTGRAQPETTILGPGDDAAVVAVPDGRVVASMDVLVEGVHFRLDWSSPEQVGRKAAAVNLADVVAMGALPSGLLVGIACPADTPAATIQGIMSGLWQEAAKAGAGIVGGDMVSSATLVISITAMGDMNGLEPITRSGALVGDVVAVTGRLGWAAAGLAVLGRGFRSPVGIVNAQRTPEPPYEEGPRAAEAGATSMIDISDGLLQDLGHIADSSGVAIDVRTELLPLHPRLLDVASALGGDARHWALTGGEDHALAATFPGPKAVPENWTTIGTVRAGEGVTVDGRAYEKPPGWEHWRA</sequence>
<proteinExistence type="inferred from homology"/>
<feature type="binding site" evidence="1">
    <location>
        <position position="317"/>
    </location>
    <ligand>
        <name>substrate</name>
    </ligand>
</feature>
<keyword evidence="1" id="KW-0808">Transferase</keyword>
<dbReference type="GO" id="GO:0000287">
    <property type="term" value="F:magnesium ion binding"/>
    <property type="evidence" value="ECO:0007669"/>
    <property type="project" value="UniProtKB-UniRule"/>
</dbReference>
<keyword evidence="4" id="KW-1185">Reference proteome</keyword>
<dbReference type="InterPro" id="IPR036676">
    <property type="entry name" value="PurM-like_C_sf"/>
</dbReference>
<feature type="binding site" evidence="1">
    <location>
        <position position="57"/>
    </location>
    <ligand>
        <name>Mg(2+)</name>
        <dbReference type="ChEBI" id="CHEBI:18420"/>
        <label>1</label>
    </ligand>
</feature>
<dbReference type="PIRSF" id="PIRSF005303">
    <property type="entry name" value="Thiam_monoph_kin"/>
    <property type="match status" value="1"/>
</dbReference>
<feature type="binding site" evidence="1">
    <location>
        <position position="86"/>
    </location>
    <ligand>
        <name>Mg(2+)</name>
        <dbReference type="ChEBI" id="CHEBI:18420"/>
        <label>3</label>
    </ligand>
</feature>
<feature type="binding site" evidence="1">
    <location>
        <position position="134"/>
    </location>
    <ligand>
        <name>Mg(2+)</name>
        <dbReference type="ChEBI" id="CHEBI:18420"/>
        <label>1</label>
    </ligand>
</feature>
<feature type="binding site" evidence="1">
    <location>
        <begin position="133"/>
        <end position="134"/>
    </location>
    <ligand>
        <name>ATP</name>
        <dbReference type="ChEBI" id="CHEBI:30616"/>
    </ligand>
</feature>
<evidence type="ECO:0000313" key="3">
    <source>
        <dbReference type="EMBL" id="KJK51308.1"/>
    </source>
</evidence>
<feature type="binding site" evidence="1">
    <location>
        <position position="41"/>
    </location>
    <ligand>
        <name>Mg(2+)</name>
        <dbReference type="ChEBI" id="CHEBI:18420"/>
        <label>3</label>
    </ligand>
</feature>
<dbReference type="GO" id="GO:0009229">
    <property type="term" value="P:thiamine diphosphate biosynthetic process"/>
    <property type="evidence" value="ECO:0007669"/>
    <property type="project" value="UniProtKB-UniRule"/>
</dbReference>
<name>A0A0F0HCD3_LENAE</name>
<dbReference type="PANTHER" id="PTHR30270">
    <property type="entry name" value="THIAMINE-MONOPHOSPHATE KINASE"/>
    <property type="match status" value="1"/>
</dbReference>
<dbReference type="SUPFAM" id="SSF55326">
    <property type="entry name" value="PurM N-terminal domain-like"/>
    <property type="match status" value="1"/>
</dbReference>
<dbReference type="EC" id="2.7.4.16" evidence="1"/>
<dbReference type="PANTHER" id="PTHR30270:SF0">
    <property type="entry name" value="THIAMINE-MONOPHOSPHATE KINASE"/>
    <property type="match status" value="1"/>
</dbReference>
<dbReference type="InterPro" id="IPR016188">
    <property type="entry name" value="PurM-like_N"/>
</dbReference>
<keyword evidence="1" id="KW-0479">Metal-binding</keyword>
<feature type="binding site" evidence="1">
    <location>
        <position position="221"/>
    </location>
    <ligand>
        <name>Mg(2+)</name>
        <dbReference type="ChEBI" id="CHEBI:18420"/>
        <label>3</label>
    </ligand>
</feature>
<dbReference type="GO" id="GO:0009030">
    <property type="term" value="F:thiamine-phosphate kinase activity"/>
    <property type="evidence" value="ECO:0007669"/>
    <property type="project" value="UniProtKB-UniRule"/>
</dbReference>
<keyword evidence="1" id="KW-0460">Magnesium</keyword>
<feature type="binding site" evidence="1">
    <location>
        <position position="86"/>
    </location>
    <ligand>
        <name>Mg(2+)</name>
        <dbReference type="ChEBI" id="CHEBI:18420"/>
        <label>4</label>
    </ligand>
</feature>
<feature type="binding site" evidence="1">
    <location>
        <position position="86"/>
    </location>
    <ligand>
        <name>Mg(2+)</name>
        <dbReference type="ChEBI" id="CHEBI:18420"/>
        <label>2</label>
    </ligand>
</feature>
<comment type="pathway">
    <text evidence="1">Cofactor biosynthesis; thiamine diphosphate biosynthesis; thiamine diphosphate from thiamine phosphate: step 1/1.</text>
</comment>
<feature type="binding site" evidence="1">
    <location>
        <position position="55"/>
    </location>
    <ligand>
        <name>Mg(2+)</name>
        <dbReference type="ChEBI" id="CHEBI:18420"/>
        <label>4</label>
    </ligand>
</feature>
<keyword evidence="1" id="KW-0547">Nucleotide-binding</keyword>
<feature type="domain" description="PurM-like N-terminal" evidence="2">
    <location>
        <begin position="39"/>
        <end position="149"/>
    </location>
</feature>
<comment type="function">
    <text evidence="1">Catalyzes the ATP-dependent phosphorylation of thiamine-monophosphate (TMP) to form thiamine-pyrophosphate (TPP), the active form of vitamin B1.</text>
</comment>
<dbReference type="GO" id="GO:0005524">
    <property type="term" value="F:ATP binding"/>
    <property type="evidence" value="ECO:0007669"/>
    <property type="project" value="UniProtKB-UniRule"/>
</dbReference>
<evidence type="ECO:0000259" key="2">
    <source>
        <dbReference type="Pfam" id="PF00586"/>
    </source>
</evidence>
<comment type="caution">
    <text evidence="1">Lacks conserved residue(s) required for the propagation of feature annotation.</text>
</comment>
<evidence type="ECO:0000256" key="1">
    <source>
        <dbReference type="HAMAP-Rule" id="MF_02128"/>
    </source>
</evidence>
<keyword evidence="1" id="KW-0784">Thiamine biosynthesis</keyword>
<comment type="caution">
    <text evidence="3">The sequence shown here is derived from an EMBL/GenBank/DDBJ whole genome shotgun (WGS) entry which is preliminary data.</text>
</comment>
<feature type="binding site" evidence="1">
    <location>
        <position position="64"/>
    </location>
    <ligand>
        <name>substrate</name>
    </ligand>
</feature>
<comment type="similarity">
    <text evidence="1">Belongs to the thiamine-monophosphate kinase family.</text>
</comment>
<comment type="miscellaneous">
    <text evidence="1">Reaction mechanism of ThiL seems to utilize a direct, inline transfer of the gamma-phosphate of ATP to TMP rather than a phosphorylated enzyme intermediate.</text>
</comment>
<dbReference type="InterPro" id="IPR036921">
    <property type="entry name" value="PurM-like_N_sf"/>
</dbReference>
<feature type="binding site" evidence="1">
    <location>
        <position position="274"/>
    </location>
    <ligand>
        <name>substrate</name>
    </ligand>
</feature>
<gene>
    <name evidence="1" type="primary">thiL</name>
    <name evidence="3" type="ORF">UK23_07375</name>
</gene>
<comment type="catalytic activity">
    <reaction evidence="1">
        <text>thiamine phosphate + ATP = thiamine diphosphate + ADP</text>
        <dbReference type="Rhea" id="RHEA:15913"/>
        <dbReference type="ChEBI" id="CHEBI:30616"/>
        <dbReference type="ChEBI" id="CHEBI:37575"/>
        <dbReference type="ChEBI" id="CHEBI:58937"/>
        <dbReference type="ChEBI" id="CHEBI:456216"/>
        <dbReference type="EC" id="2.7.4.16"/>
    </reaction>
</comment>
<dbReference type="AlphaFoldDB" id="A0A0F0HCD3"/>
<evidence type="ECO:0000313" key="4">
    <source>
        <dbReference type="Proteomes" id="UP000033393"/>
    </source>
</evidence>
<feature type="binding site" evidence="1">
    <location>
        <position position="41"/>
    </location>
    <ligand>
        <name>Mg(2+)</name>
        <dbReference type="ChEBI" id="CHEBI:18420"/>
        <label>4</label>
    </ligand>
</feature>
<dbReference type="Gene3D" id="3.30.1330.10">
    <property type="entry name" value="PurM-like, N-terminal domain"/>
    <property type="match status" value="1"/>
</dbReference>
<dbReference type="InterPro" id="IPR006283">
    <property type="entry name" value="ThiL-like"/>
</dbReference>
<dbReference type="Pfam" id="PF00586">
    <property type="entry name" value="AIRS"/>
    <property type="match status" value="1"/>
</dbReference>
<keyword evidence="1" id="KW-0067">ATP-binding</keyword>